<feature type="chain" id="PRO_5033039241" evidence="2">
    <location>
        <begin position="21"/>
        <end position="181"/>
    </location>
</feature>
<accession>A0A7R6PR36</accession>
<protein>
    <submittedName>
        <fullName evidence="3">Uncharacterized protein</fullName>
    </submittedName>
</protein>
<evidence type="ECO:0000313" key="4">
    <source>
        <dbReference type="Proteomes" id="UP000595332"/>
    </source>
</evidence>
<evidence type="ECO:0000256" key="2">
    <source>
        <dbReference type="SAM" id="SignalP"/>
    </source>
</evidence>
<sequence length="181" mass="17687">MRRLLLGVVVGILPFTSAFADVASDLETGQPMASIFSNAQAQGSSVESILGSVIASNSGLGAEAVCSAVTLEPANAASLAEFAIASGLPSSAVATSAMQCAPEQAPAVFSRMQELGVPNDELLASALEAGQDPTTLLEATAAGNPQAPGLNIAPGQRGRPVTPPPFGSNAGGGGGGNASPS</sequence>
<feature type="signal peptide" evidence="2">
    <location>
        <begin position="1"/>
        <end position="20"/>
    </location>
</feature>
<feature type="compositionally biased region" description="Gly residues" evidence="1">
    <location>
        <begin position="169"/>
        <end position="181"/>
    </location>
</feature>
<dbReference type="Proteomes" id="UP000595332">
    <property type="component" value="Chromosome"/>
</dbReference>
<reference evidence="3 4" key="1">
    <citation type="journal article" date="2008" name="Int. J. Syst. Evol. Microbiol.">
        <title>Neptunomonas japonica sp. nov., an Osedax japonicus symbiont-like bacterium isolated from sediment adjacent to sperm whale carcasses off Kagoshima, Japan.</title>
        <authorList>
            <person name="Miyazaki M."/>
            <person name="Nogi Y."/>
            <person name="Fujiwara Y."/>
            <person name="Kawato M."/>
            <person name="Kubokawa K."/>
            <person name="Horikoshi K."/>
        </authorList>
    </citation>
    <scope>NUCLEOTIDE SEQUENCE [LARGE SCALE GENOMIC DNA]</scope>
    <source>
        <strain evidence="3 4">JAMM 1380</strain>
    </source>
</reference>
<keyword evidence="4" id="KW-1185">Reference proteome</keyword>
<keyword evidence="2" id="KW-0732">Signal</keyword>
<feature type="region of interest" description="Disordered" evidence="1">
    <location>
        <begin position="141"/>
        <end position="181"/>
    </location>
</feature>
<organism evidence="3 4">
    <name type="scientific">Neptunomonas japonica JAMM 1380</name>
    <dbReference type="NCBI Taxonomy" id="1441457"/>
    <lineage>
        <taxon>Bacteria</taxon>
        <taxon>Pseudomonadati</taxon>
        <taxon>Pseudomonadota</taxon>
        <taxon>Gammaproteobacteria</taxon>
        <taxon>Oceanospirillales</taxon>
        <taxon>Oceanospirillaceae</taxon>
        <taxon>Neptunomonas</taxon>
    </lineage>
</organism>
<dbReference type="AlphaFoldDB" id="A0A7R6PR36"/>
<dbReference type="RefSeq" id="WP_201349521.1">
    <property type="nucleotide sequence ID" value="NZ_AP014546.1"/>
</dbReference>
<dbReference type="KEGG" id="njp:NEJAP_0908"/>
<evidence type="ECO:0000256" key="1">
    <source>
        <dbReference type="SAM" id="MobiDB-lite"/>
    </source>
</evidence>
<dbReference type="EMBL" id="AP014546">
    <property type="protein sequence ID" value="BBB28865.1"/>
    <property type="molecule type" value="Genomic_DNA"/>
</dbReference>
<proteinExistence type="predicted"/>
<name>A0A7R6PR36_9GAMM</name>
<gene>
    <name evidence="3" type="ORF">NEJAP_0908</name>
</gene>
<evidence type="ECO:0000313" key="3">
    <source>
        <dbReference type="EMBL" id="BBB28865.1"/>
    </source>
</evidence>